<dbReference type="RefSeq" id="NP_001161655.1">
    <property type="nucleotide sequence ID" value="NM_001168183.2"/>
</dbReference>
<keyword evidence="4 13" id="KW-0732">Signal</keyword>
<dbReference type="InterPro" id="IPR036352">
    <property type="entry name" value="Semap_dom_sf"/>
</dbReference>
<feature type="signal peptide" evidence="13 17">
    <location>
        <begin position="1"/>
        <end position="19"/>
    </location>
</feature>
<feature type="region of interest" description="Disordered" evidence="11">
    <location>
        <begin position="707"/>
        <end position="727"/>
    </location>
</feature>
<keyword evidence="16" id="KW-1185">Reference proteome</keyword>
<evidence type="ECO:0000256" key="10">
    <source>
        <dbReference type="PROSITE-ProRule" id="PRU00352"/>
    </source>
</evidence>
<keyword evidence="2" id="KW-0217">Developmental protein</keyword>
<dbReference type="Pfam" id="PF01403">
    <property type="entry name" value="Sema"/>
    <property type="match status" value="1"/>
</dbReference>
<proteinExistence type="evidence at transcript level"/>
<keyword evidence="7" id="KW-1015">Disulfide bond</keyword>
<comment type="caution">
    <text evidence="10">Lacks conserved residue(s) required for the propagation of feature annotation.</text>
</comment>
<keyword evidence="5" id="KW-0221">Differentiation</keyword>
<keyword evidence="3" id="KW-0964">Secreted</keyword>
<evidence type="ECO:0000256" key="9">
    <source>
        <dbReference type="ARBA" id="ARBA00074148"/>
    </source>
</evidence>
<dbReference type="GO" id="GO:0030215">
    <property type="term" value="F:semaphorin receptor binding"/>
    <property type="evidence" value="ECO:0007669"/>
    <property type="project" value="InterPro"/>
</dbReference>
<evidence type="ECO:0000256" key="8">
    <source>
        <dbReference type="ARBA" id="ARBA00023180"/>
    </source>
</evidence>
<keyword evidence="12" id="KW-1133">Transmembrane helix</keyword>
<protein>
    <recommendedName>
        <fullName evidence="9">Semaphorin-2A</fullName>
    </recommendedName>
</protein>
<accession>D1LXD9</accession>
<keyword evidence="8" id="KW-0325">Glycoprotein</keyword>
<sequence length="727" mass="80742">MIFTCLVLLIIFMCVCLQASYLPDDQVPKSHATIYPNVVHSGNITLSKVLDNRYLYVGSVDRFFLRDMESDFELKADIPWQPDDSDRDFCKLMHVDTECHNFIKVIEKNDENDKLLVCGTNAYVPSCRYYDDYTIQNTEEFGVTTGLYKSPNHPGPLNTAIFANGSLYVGTASTATKSVIARSVEKDDLLQTDLKTEDSDSRWLNEPDFISSFDIGQEVFFFLREIAMEYSNYGKIVYSRVAKVCKKDQGGSDHVLENIWTTFLKARIICSFPGEFPFYFNNIQDTFKISYEEIGKTTNIFYAVFTTPKNAIPGSAICAYNLTDVNAVFNGGFLAKDSAKHAWLPVEDDIVPDPRPGTCVDDSTSHSYNDLLFFKSHTLMSDTLNPSSGYPLFTVTRQDYTLTQIVVDRVQTGSGTYDVMFIGTDHGQVLKVVLFVENGQQKSNLIDVMYVGDPSDSNPIVSLQLIVLGDTKSILVGTPTSLVNLDIQQCKNLSSCACLQDPYCGLLGSQCVVFTENEIGIVQNVTNVMECPVEQPPEHRTVVGVENDYSVVEGIAIAGWVVAAVLGIFIIGYFCVARVRKSERGICCRRGRLDVSTRQTEEGMKSPLPATTTPVVPIAPVTPVVTPVVTPTTIDSENTKNTQQETPLRREKPPVPQKPKNYAASINDRRAVNDQRASSLSQNRRSQPHDSFKDVSGELKNMFIHSNGSHTQQQGIGPTRGGKVAHV</sequence>
<evidence type="ECO:0000256" key="2">
    <source>
        <dbReference type="ARBA" id="ARBA00022473"/>
    </source>
</evidence>
<evidence type="ECO:0000256" key="1">
    <source>
        <dbReference type="ARBA" id="ARBA00004613"/>
    </source>
</evidence>
<evidence type="ECO:0000256" key="12">
    <source>
        <dbReference type="SAM" id="Phobius"/>
    </source>
</evidence>
<evidence type="ECO:0000256" key="4">
    <source>
        <dbReference type="ARBA" id="ARBA00022729"/>
    </source>
</evidence>
<evidence type="ECO:0000256" key="13">
    <source>
        <dbReference type="SAM" id="SignalP"/>
    </source>
</evidence>
<dbReference type="CDD" id="cd11235">
    <property type="entry name" value="Sema_semaphorin"/>
    <property type="match status" value="1"/>
</dbReference>
<organism evidence="15">
    <name type="scientific">Saccoglossus kowalevskii</name>
    <name type="common">Acorn worm</name>
    <dbReference type="NCBI Taxonomy" id="10224"/>
    <lineage>
        <taxon>Eukaryota</taxon>
        <taxon>Metazoa</taxon>
        <taxon>Hemichordata</taxon>
        <taxon>Enteropneusta</taxon>
        <taxon>Harrimaniidae</taxon>
        <taxon>Saccoglossus</taxon>
    </lineage>
</organism>
<reference evidence="15" key="1">
    <citation type="submission" date="2009-10" db="EMBL/GenBank/DDBJ databases">
        <authorList>
            <person name="Freeman R.M.Jr."/>
            <person name="Wu M.M."/>
            <person name="Gerhart J.J."/>
        </authorList>
    </citation>
    <scope>NUCLEOTIDE SEQUENCE</scope>
</reference>
<dbReference type="GeneID" id="100313729"/>
<keyword evidence="12" id="KW-0472">Membrane</keyword>
<evidence type="ECO:0000256" key="7">
    <source>
        <dbReference type="ARBA" id="ARBA00023157"/>
    </source>
</evidence>
<dbReference type="Gene3D" id="2.130.10.10">
    <property type="entry name" value="YVTN repeat-like/Quinoprotein amine dehydrogenase"/>
    <property type="match status" value="1"/>
</dbReference>
<feature type="compositionally biased region" description="Polar residues" evidence="11">
    <location>
        <begin position="675"/>
        <end position="685"/>
    </location>
</feature>
<dbReference type="InterPro" id="IPR001627">
    <property type="entry name" value="Semap_dom"/>
</dbReference>
<dbReference type="PROSITE" id="PS51004">
    <property type="entry name" value="SEMA"/>
    <property type="match status" value="1"/>
</dbReference>
<dbReference type="OrthoDB" id="9988752at2759"/>
<dbReference type="GO" id="GO:0007411">
    <property type="term" value="P:axon guidance"/>
    <property type="evidence" value="ECO:0007669"/>
    <property type="project" value="TreeGrafter"/>
</dbReference>
<evidence type="ECO:0000256" key="3">
    <source>
        <dbReference type="ARBA" id="ARBA00022525"/>
    </source>
</evidence>
<feature type="compositionally biased region" description="Polar residues" evidence="11">
    <location>
        <begin position="707"/>
        <end position="716"/>
    </location>
</feature>
<comment type="subcellular location">
    <subcellularLocation>
        <location evidence="1">Secreted</location>
    </subcellularLocation>
</comment>
<evidence type="ECO:0000313" key="17">
    <source>
        <dbReference type="RefSeq" id="NP_001161655.1"/>
    </source>
</evidence>
<dbReference type="SMART" id="SM00630">
    <property type="entry name" value="Sema"/>
    <property type="match status" value="1"/>
</dbReference>
<reference evidence="17" key="2">
    <citation type="submission" date="2025-05" db="UniProtKB">
        <authorList>
            <consortium name="RefSeq"/>
        </authorList>
    </citation>
    <scope>IDENTIFICATION</scope>
</reference>
<dbReference type="GO" id="GO:0005576">
    <property type="term" value="C:extracellular region"/>
    <property type="evidence" value="ECO:0007669"/>
    <property type="project" value="UniProtKB-SubCell"/>
</dbReference>
<keyword evidence="6" id="KW-0524">Neurogenesis</keyword>
<dbReference type="PANTHER" id="PTHR11036">
    <property type="entry name" value="SEMAPHORIN"/>
    <property type="match status" value="1"/>
</dbReference>
<dbReference type="FunFam" id="2.130.10.10:FF:000369">
    <property type="entry name" value="semaphorin-2A isoform X1"/>
    <property type="match status" value="1"/>
</dbReference>
<feature type="domain" description="Sema" evidence="14">
    <location>
        <begin position="19"/>
        <end position="487"/>
    </location>
</feature>
<evidence type="ECO:0000256" key="6">
    <source>
        <dbReference type="ARBA" id="ARBA00022902"/>
    </source>
</evidence>
<dbReference type="KEGG" id="sko:100313729"/>
<dbReference type="SUPFAM" id="SSF101912">
    <property type="entry name" value="Sema domain"/>
    <property type="match status" value="1"/>
</dbReference>
<feature type="region of interest" description="Disordered" evidence="11">
    <location>
        <begin position="629"/>
        <end position="694"/>
    </location>
</feature>
<dbReference type="AlphaFoldDB" id="D1LXD9"/>
<gene>
    <name evidence="17" type="primary">LOC100313729</name>
</gene>
<dbReference type="Proteomes" id="UP000694865">
    <property type="component" value="Unplaced"/>
</dbReference>
<dbReference type="InterPro" id="IPR027231">
    <property type="entry name" value="Semaphorin"/>
</dbReference>
<feature type="compositionally biased region" description="Polar residues" evidence="11">
    <location>
        <begin position="635"/>
        <end position="646"/>
    </location>
</feature>
<name>D1LXD9_SACKO</name>
<evidence type="ECO:0000256" key="11">
    <source>
        <dbReference type="SAM" id="MobiDB-lite"/>
    </source>
</evidence>
<dbReference type="GO" id="GO:0045499">
    <property type="term" value="F:chemorepellent activity"/>
    <property type="evidence" value="ECO:0007669"/>
    <property type="project" value="TreeGrafter"/>
</dbReference>
<feature type="chain" id="PRO_5003024679" description="Semaphorin-2A" evidence="13 17">
    <location>
        <begin position="20"/>
        <end position="727"/>
    </location>
</feature>
<dbReference type="EMBL" id="GU076116">
    <property type="protein sequence ID" value="ACY92645.1"/>
    <property type="molecule type" value="mRNA"/>
</dbReference>
<dbReference type="InterPro" id="IPR015943">
    <property type="entry name" value="WD40/YVTN_repeat-like_dom_sf"/>
</dbReference>
<evidence type="ECO:0000313" key="15">
    <source>
        <dbReference type="EMBL" id="ACY92645.1"/>
    </source>
</evidence>
<keyword evidence="12" id="KW-0812">Transmembrane</keyword>
<feature type="transmembrane region" description="Helical" evidence="12">
    <location>
        <begin position="557"/>
        <end position="576"/>
    </location>
</feature>
<evidence type="ECO:0000256" key="5">
    <source>
        <dbReference type="ARBA" id="ARBA00022782"/>
    </source>
</evidence>
<evidence type="ECO:0000259" key="14">
    <source>
        <dbReference type="PROSITE" id="PS51004"/>
    </source>
</evidence>
<dbReference type="GO" id="GO:0030335">
    <property type="term" value="P:positive regulation of cell migration"/>
    <property type="evidence" value="ECO:0007669"/>
    <property type="project" value="TreeGrafter"/>
</dbReference>
<dbReference type="PANTHER" id="PTHR11036:SF127">
    <property type="entry name" value="SEMAPHORIN-1A"/>
    <property type="match status" value="1"/>
</dbReference>
<dbReference type="GO" id="GO:0005886">
    <property type="term" value="C:plasma membrane"/>
    <property type="evidence" value="ECO:0007669"/>
    <property type="project" value="TreeGrafter"/>
</dbReference>
<evidence type="ECO:0000313" key="16">
    <source>
        <dbReference type="Proteomes" id="UP000694865"/>
    </source>
</evidence>
<dbReference type="GO" id="GO:0071526">
    <property type="term" value="P:semaphorin-plexin signaling pathway"/>
    <property type="evidence" value="ECO:0007669"/>
    <property type="project" value="TreeGrafter"/>
</dbReference>